<name>A0A382ASV8_9ZZZZ</name>
<organism evidence="2">
    <name type="scientific">marine metagenome</name>
    <dbReference type="NCBI Taxonomy" id="408172"/>
    <lineage>
        <taxon>unclassified sequences</taxon>
        <taxon>metagenomes</taxon>
        <taxon>ecological metagenomes</taxon>
    </lineage>
</organism>
<gene>
    <name evidence="2" type="ORF">METZ01_LOCUS157373</name>
</gene>
<proteinExistence type="predicted"/>
<sequence length="91" mass="10207">MAHLTEPDPLSSPSSSCPVLLDANEHSYRRSDSEKQCQLNGHHIVPVQSADGLPHNTHDGRLRRHHRDRPPDQKTALRSQIQPPPLCPGRK</sequence>
<evidence type="ECO:0000256" key="1">
    <source>
        <dbReference type="SAM" id="MobiDB-lite"/>
    </source>
</evidence>
<reference evidence="2" key="1">
    <citation type="submission" date="2018-05" db="EMBL/GenBank/DDBJ databases">
        <authorList>
            <person name="Lanie J.A."/>
            <person name="Ng W.-L."/>
            <person name="Kazmierczak K.M."/>
            <person name="Andrzejewski T.M."/>
            <person name="Davidsen T.M."/>
            <person name="Wayne K.J."/>
            <person name="Tettelin H."/>
            <person name="Glass J.I."/>
            <person name="Rusch D."/>
            <person name="Podicherti R."/>
            <person name="Tsui H.-C.T."/>
            <person name="Winkler M.E."/>
        </authorList>
    </citation>
    <scope>NUCLEOTIDE SEQUENCE</scope>
</reference>
<feature type="region of interest" description="Disordered" evidence="1">
    <location>
        <begin position="26"/>
        <end position="91"/>
    </location>
</feature>
<feature type="compositionally biased region" description="Pro residues" evidence="1">
    <location>
        <begin position="82"/>
        <end position="91"/>
    </location>
</feature>
<protein>
    <submittedName>
        <fullName evidence="2">Uncharacterized protein</fullName>
    </submittedName>
</protein>
<feature type="compositionally biased region" description="Basic and acidic residues" evidence="1">
    <location>
        <begin position="26"/>
        <end position="35"/>
    </location>
</feature>
<accession>A0A382ASV8</accession>
<dbReference type="EMBL" id="UINC01026665">
    <property type="protein sequence ID" value="SVB04519.1"/>
    <property type="molecule type" value="Genomic_DNA"/>
</dbReference>
<evidence type="ECO:0000313" key="2">
    <source>
        <dbReference type="EMBL" id="SVB04519.1"/>
    </source>
</evidence>
<dbReference type="AlphaFoldDB" id="A0A382ASV8"/>